<gene>
    <name evidence="3" type="ORF">S01H1_43444</name>
</gene>
<evidence type="ECO:0008006" key="4">
    <source>
        <dbReference type="Google" id="ProtNLM"/>
    </source>
</evidence>
<dbReference type="SUPFAM" id="SSF55874">
    <property type="entry name" value="ATPase domain of HSP90 chaperone/DNA topoisomerase II/histidine kinase"/>
    <property type="match status" value="1"/>
</dbReference>
<proteinExistence type="predicted"/>
<dbReference type="PANTHER" id="PTHR43065">
    <property type="entry name" value="SENSOR HISTIDINE KINASE"/>
    <property type="match status" value="1"/>
</dbReference>
<organism evidence="3">
    <name type="scientific">marine sediment metagenome</name>
    <dbReference type="NCBI Taxonomy" id="412755"/>
    <lineage>
        <taxon>unclassified sequences</taxon>
        <taxon>metagenomes</taxon>
        <taxon>ecological metagenomes</taxon>
    </lineage>
</organism>
<dbReference type="PROSITE" id="PS50112">
    <property type="entry name" value="PAS"/>
    <property type="match status" value="1"/>
</dbReference>
<comment type="caution">
    <text evidence="3">The sequence shown here is derived from an EMBL/GenBank/DDBJ whole genome shotgun (WGS) entry which is preliminary data.</text>
</comment>
<dbReference type="Gene3D" id="3.30.565.10">
    <property type="entry name" value="Histidine kinase-like ATPase, C-terminal domain"/>
    <property type="match status" value="1"/>
</dbReference>
<dbReference type="InterPro" id="IPR003661">
    <property type="entry name" value="HisK_dim/P_dom"/>
</dbReference>
<dbReference type="Pfam" id="PF13426">
    <property type="entry name" value="PAS_9"/>
    <property type="match status" value="1"/>
</dbReference>
<dbReference type="SMART" id="SM00086">
    <property type="entry name" value="PAC"/>
    <property type="match status" value="1"/>
</dbReference>
<dbReference type="NCBIfam" id="TIGR00229">
    <property type="entry name" value="sensory_box"/>
    <property type="match status" value="1"/>
</dbReference>
<dbReference type="CDD" id="cd00130">
    <property type="entry name" value="PAS"/>
    <property type="match status" value="1"/>
</dbReference>
<dbReference type="AlphaFoldDB" id="X0U424"/>
<dbReference type="Gene3D" id="3.30.450.20">
    <property type="entry name" value="PAS domain"/>
    <property type="match status" value="1"/>
</dbReference>
<feature type="domain" description="PAC" evidence="2">
    <location>
        <begin position="46"/>
        <end position="98"/>
    </location>
</feature>
<dbReference type="CDD" id="cd00082">
    <property type="entry name" value="HisKA"/>
    <property type="match status" value="1"/>
</dbReference>
<sequence length="263" mass="29049">MGAQRIMGYGPEEIIGRNISLFYTDAAQRDGLPDHALDVAARRGKFEDEVLQVRKDGTRFWASILINAIRDDTDKLVAFAKITRDITERRDSDERLRLSREQLFQSQKMEAVGQLTGGVAHDFNNLLTIIIGNLEIALRNVEQGKSDVQGRLQRTLSNAQIGAKRAATLTERLLAFSRRQPLAPKPIEVSKLLLSLEEFVKGSLGERVDLQIASGDGVSLVEVDQVHLESAIVNLALNARDAMPGGGQLTIEASNVLLDEEYC</sequence>
<dbReference type="Gene3D" id="1.10.287.130">
    <property type="match status" value="1"/>
</dbReference>
<dbReference type="GO" id="GO:0000155">
    <property type="term" value="F:phosphorelay sensor kinase activity"/>
    <property type="evidence" value="ECO:0007669"/>
    <property type="project" value="InterPro"/>
</dbReference>
<feature type="non-terminal residue" evidence="3">
    <location>
        <position position="263"/>
    </location>
</feature>
<dbReference type="InterPro" id="IPR000700">
    <property type="entry name" value="PAS-assoc_C"/>
</dbReference>
<dbReference type="InterPro" id="IPR036890">
    <property type="entry name" value="HATPase_C_sf"/>
</dbReference>
<dbReference type="PANTHER" id="PTHR43065:SF49">
    <property type="entry name" value="HISTIDINE KINASE"/>
    <property type="match status" value="1"/>
</dbReference>
<name>X0U424_9ZZZZ</name>
<dbReference type="Pfam" id="PF00512">
    <property type="entry name" value="HisKA"/>
    <property type="match status" value="1"/>
</dbReference>
<reference evidence="3" key="1">
    <citation type="journal article" date="2014" name="Front. Microbiol.">
        <title>High frequency of phylogenetically diverse reductive dehalogenase-homologous genes in deep subseafloor sedimentary metagenomes.</title>
        <authorList>
            <person name="Kawai M."/>
            <person name="Futagami T."/>
            <person name="Toyoda A."/>
            <person name="Takaki Y."/>
            <person name="Nishi S."/>
            <person name="Hori S."/>
            <person name="Arai W."/>
            <person name="Tsubouchi T."/>
            <person name="Morono Y."/>
            <person name="Uchiyama I."/>
            <person name="Ito T."/>
            <person name="Fujiyama A."/>
            <person name="Inagaki F."/>
            <person name="Takami H."/>
        </authorList>
    </citation>
    <scope>NUCLEOTIDE SEQUENCE</scope>
    <source>
        <strain evidence="3">Expedition CK06-06</strain>
    </source>
</reference>
<dbReference type="InterPro" id="IPR036097">
    <property type="entry name" value="HisK_dim/P_sf"/>
</dbReference>
<evidence type="ECO:0000313" key="3">
    <source>
        <dbReference type="EMBL" id="GAG00325.1"/>
    </source>
</evidence>
<feature type="domain" description="PAS" evidence="1">
    <location>
        <begin position="1"/>
        <end position="25"/>
    </location>
</feature>
<accession>X0U424</accession>
<dbReference type="EMBL" id="BARS01027677">
    <property type="protein sequence ID" value="GAG00325.1"/>
    <property type="molecule type" value="Genomic_DNA"/>
</dbReference>
<evidence type="ECO:0000259" key="2">
    <source>
        <dbReference type="PROSITE" id="PS50113"/>
    </source>
</evidence>
<evidence type="ECO:0000259" key="1">
    <source>
        <dbReference type="PROSITE" id="PS50112"/>
    </source>
</evidence>
<dbReference type="InterPro" id="IPR035965">
    <property type="entry name" value="PAS-like_dom_sf"/>
</dbReference>
<dbReference type="PROSITE" id="PS50113">
    <property type="entry name" value="PAC"/>
    <property type="match status" value="1"/>
</dbReference>
<dbReference type="InterPro" id="IPR000014">
    <property type="entry name" value="PAS"/>
</dbReference>
<dbReference type="SUPFAM" id="SSF55785">
    <property type="entry name" value="PYP-like sensor domain (PAS domain)"/>
    <property type="match status" value="1"/>
</dbReference>
<dbReference type="SUPFAM" id="SSF47384">
    <property type="entry name" value="Homodimeric domain of signal transducing histidine kinase"/>
    <property type="match status" value="1"/>
</dbReference>
<dbReference type="InterPro" id="IPR001610">
    <property type="entry name" value="PAC"/>
</dbReference>
<protein>
    <recommendedName>
        <fullName evidence="4">PAC domain-containing protein</fullName>
    </recommendedName>
</protein>
<dbReference type="SMART" id="SM00388">
    <property type="entry name" value="HisKA"/>
    <property type="match status" value="1"/>
</dbReference>